<reference evidence="7" key="1">
    <citation type="submission" date="2023-07" db="EMBL/GenBank/DDBJ databases">
        <title>A chromosome-level genome assembly of Lolium multiflorum.</title>
        <authorList>
            <person name="Chen Y."/>
            <person name="Copetti D."/>
            <person name="Kolliker R."/>
            <person name="Studer B."/>
        </authorList>
    </citation>
    <scope>NUCLEOTIDE SEQUENCE</scope>
    <source>
        <strain evidence="7">02402/16</strain>
        <tissue evidence="7">Leaf</tissue>
    </source>
</reference>
<dbReference type="PROSITE" id="PS00018">
    <property type="entry name" value="EF_HAND_1"/>
    <property type="match status" value="3"/>
</dbReference>
<comment type="caution">
    <text evidence="7">The sequence shown here is derived from an EMBL/GenBank/DDBJ whole genome shotgun (WGS) entry which is preliminary data.</text>
</comment>
<evidence type="ECO:0000256" key="2">
    <source>
        <dbReference type="ARBA" id="ARBA00022723"/>
    </source>
</evidence>
<dbReference type="SMART" id="SM00054">
    <property type="entry name" value="EFh"/>
    <property type="match status" value="3"/>
</dbReference>
<keyword evidence="8" id="KW-1185">Reference proteome</keyword>
<name>A0AAD8TXS2_LOLMU</name>
<dbReference type="Pfam" id="PF13499">
    <property type="entry name" value="EF-hand_7"/>
    <property type="match status" value="1"/>
</dbReference>
<feature type="domain" description="EF-hand" evidence="5">
    <location>
        <begin position="95"/>
        <end position="130"/>
    </location>
</feature>
<dbReference type="FunFam" id="1.10.238.10:FF:000089">
    <property type="entry name" value="calmodulin-like protein 3"/>
    <property type="match status" value="1"/>
</dbReference>
<evidence type="ECO:0000313" key="7">
    <source>
        <dbReference type="EMBL" id="KAK1694124.1"/>
    </source>
</evidence>
<comment type="function">
    <text evidence="1">Potential calcium sensor.</text>
</comment>
<feature type="domain" description="EF-hand" evidence="5">
    <location>
        <begin position="133"/>
        <end position="168"/>
    </location>
</feature>
<dbReference type="EMBL" id="JAUUTY010000001">
    <property type="protein sequence ID" value="KAK1694124.1"/>
    <property type="molecule type" value="Genomic_DNA"/>
</dbReference>
<gene>
    <name evidence="6" type="ORF">QYE76_010763</name>
    <name evidence="7" type="ORF">QYE76_010821</name>
</gene>
<dbReference type="EMBL" id="JAUUTY010000001">
    <property type="protein sequence ID" value="KAK1694066.1"/>
    <property type="molecule type" value="Genomic_DNA"/>
</dbReference>
<dbReference type="Pfam" id="PF13405">
    <property type="entry name" value="EF-hand_6"/>
    <property type="match status" value="1"/>
</dbReference>
<accession>A0AAD8TXS2</accession>
<dbReference type="PANTHER" id="PTHR10891">
    <property type="entry name" value="EF-HAND CALCIUM-BINDING DOMAIN CONTAINING PROTEIN"/>
    <property type="match status" value="1"/>
</dbReference>
<sequence length="168" mass="18167">MSTAPRQSQQQRHRRLRLRRVFDIFDCDGDGIITQAELSGALGRLGVALGAQAGALDSVVAAYIAPGMPGLRFSDFEALHDELDGGEGEGPEEEDEEREMREAFAVFDENGDGYISAAELQAVLGRMGMPEAGSMARVQDMIAAHDRDSDGRVDFQEFKAMMADGNGV</sequence>
<dbReference type="InterPro" id="IPR002048">
    <property type="entry name" value="EF_hand_dom"/>
</dbReference>
<keyword evidence="4" id="KW-0106">Calcium</keyword>
<keyword evidence="3" id="KW-0677">Repeat</keyword>
<dbReference type="GO" id="GO:0005509">
    <property type="term" value="F:calcium ion binding"/>
    <property type="evidence" value="ECO:0007669"/>
    <property type="project" value="InterPro"/>
</dbReference>
<evidence type="ECO:0000256" key="3">
    <source>
        <dbReference type="ARBA" id="ARBA00022737"/>
    </source>
</evidence>
<dbReference type="InterPro" id="IPR018247">
    <property type="entry name" value="EF_Hand_1_Ca_BS"/>
</dbReference>
<dbReference type="CDD" id="cd00051">
    <property type="entry name" value="EFh"/>
    <property type="match status" value="1"/>
</dbReference>
<evidence type="ECO:0000259" key="5">
    <source>
        <dbReference type="PROSITE" id="PS50222"/>
    </source>
</evidence>
<evidence type="ECO:0000256" key="1">
    <source>
        <dbReference type="ARBA" id="ARBA00003291"/>
    </source>
</evidence>
<dbReference type="InterPro" id="IPR011992">
    <property type="entry name" value="EF-hand-dom_pair"/>
</dbReference>
<organism evidence="7 8">
    <name type="scientific">Lolium multiflorum</name>
    <name type="common">Italian ryegrass</name>
    <name type="synonym">Lolium perenne subsp. multiflorum</name>
    <dbReference type="NCBI Taxonomy" id="4521"/>
    <lineage>
        <taxon>Eukaryota</taxon>
        <taxon>Viridiplantae</taxon>
        <taxon>Streptophyta</taxon>
        <taxon>Embryophyta</taxon>
        <taxon>Tracheophyta</taxon>
        <taxon>Spermatophyta</taxon>
        <taxon>Magnoliopsida</taxon>
        <taxon>Liliopsida</taxon>
        <taxon>Poales</taxon>
        <taxon>Poaceae</taxon>
        <taxon>BOP clade</taxon>
        <taxon>Pooideae</taxon>
        <taxon>Poodae</taxon>
        <taxon>Poeae</taxon>
        <taxon>Poeae Chloroplast Group 2 (Poeae type)</taxon>
        <taxon>Loliodinae</taxon>
        <taxon>Loliinae</taxon>
        <taxon>Lolium</taxon>
    </lineage>
</organism>
<dbReference type="Gene3D" id="1.10.238.10">
    <property type="entry name" value="EF-hand"/>
    <property type="match status" value="1"/>
</dbReference>
<dbReference type="Proteomes" id="UP001231189">
    <property type="component" value="Unassembled WGS sequence"/>
</dbReference>
<dbReference type="AlphaFoldDB" id="A0AAD8TXS2"/>
<dbReference type="PROSITE" id="PS50222">
    <property type="entry name" value="EF_HAND_2"/>
    <property type="match status" value="3"/>
</dbReference>
<proteinExistence type="predicted"/>
<protein>
    <recommendedName>
        <fullName evidence="5">EF-hand domain-containing protein</fullName>
    </recommendedName>
</protein>
<evidence type="ECO:0000256" key="4">
    <source>
        <dbReference type="ARBA" id="ARBA00022837"/>
    </source>
</evidence>
<evidence type="ECO:0000313" key="6">
    <source>
        <dbReference type="EMBL" id="KAK1694066.1"/>
    </source>
</evidence>
<keyword evidence="2" id="KW-0479">Metal-binding</keyword>
<feature type="domain" description="EF-hand" evidence="5">
    <location>
        <begin position="13"/>
        <end position="48"/>
    </location>
</feature>
<evidence type="ECO:0000313" key="8">
    <source>
        <dbReference type="Proteomes" id="UP001231189"/>
    </source>
</evidence>
<dbReference type="SUPFAM" id="SSF47473">
    <property type="entry name" value="EF-hand"/>
    <property type="match status" value="1"/>
</dbReference>
<dbReference type="InterPro" id="IPR039647">
    <property type="entry name" value="EF_hand_pair_protein_CML-like"/>
</dbReference>